<keyword evidence="2 5" id="KW-0812">Transmembrane</keyword>
<feature type="transmembrane region" description="Helical" evidence="5">
    <location>
        <begin position="171"/>
        <end position="191"/>
    </location>
</feature>
<keyword evidence="7" id="KW-1185">Reference proteome</keyword>
<evidence type="ECO:0000256" key="2">
    <source>
        <dbReference type="ARBA" id="ARBA00022692"/>
    </source>
</evidence>
<accession>A0A2A2H8M9</accession>
<evidence type="ECO:0000313" key="7">
    <source>
        <dbReference type="Proteomes" id="UP000217784"/>
    </source>
</evidence>
<evidence type="ECO:0000256" key="5">
    <source>
        <dbReference type="SAM" id="Phobius"/>
    </source>
</evidence>
<evidence type="ECO:0000313" key="6">
    <source>
        <dbReference type="EMBL" id="PAV05634.1"/>
    </source>
</evidence>
<keyword evidence="6" id="KW-0808">Transferase</keyword>
<name>A0A2A2H8M9_METBR</name>
<sequence length="297" mass="34014">MHSNANYRNIEFKSLKYLKNEITYGGYLAALCSPCFIISTSIILDIKISIPMLLISYLLPLIIYSYDYYKDIDKDIKNNSERATFLKRKADRYPFVFAFYSLFLVSLLVLYSNWGMVVFIVAIMAGGILYNVVLKNLTKKIPVFKNMFTALTWALVGAFFPLFYYSMSINISFIIAFSFIFMRVMNNVMFFDLKDIENDRSEGLKTLPVMLGKKGAINILQALNIISFIPLVVGVYINAVPLFALASAFLGMYSFYYIKKAEKTNDKELETVSHTLADMEFILWPVVFVIAKIMIGL</sequence>
<organism evidence="6 7">
    <name type="scientific">Methanobacterium bryantii</name>
    <dbReference type="NCBI Taxonomy" id="2161"/>
    <lineage>
        <taxon>Archaea</taxon>
        <taxon>Methanobacteriati</taxon>
        <taxon>Methanobacteriota</taxon>
        <taxon>Methanomada group</taxon>
        <taxon>Methanobacteria</taxon>
        <taxon>Methanobacteriales</taxon>
        <taxon>Methanobacteriaceae</taxon>
        <taxon>Methanobacterium</taxon>
    </lineage>
</organism>
<dbReference type="GO" id="GO:0005886">
    <property type="term" value="C:plasma membrane"/>
    <property type="evidence" value="ECO:0007669"/>
    <property type="project" value="UniProtKB-SubCell"/>
</dbReference>
<feature type="transmembrane region" description="Helical" evidence="5">
    <location>
        <begin position="239"/>
        <end position="258"/>
    </location>
</feature>
<comment type="subcellular location">
    <subcellularLocation>
        <location evidence="1">Cell membrane</location>
        <topology evidence="1">Multi-pass membrane protein</topology>
    </subcellularLocation>
</comment>
<feature type="transmembrane region" description="Helical" evidence="5">
    <location>
        <begin position="146"/>
        <end position="165"/>
    </location>
</feature>
<feature type="transmembrane region" description="Helical" evidence="5">
    <location>
        <begin position="21"/>
        <end position="44"/>
    </location>
</feature>
<evidence type="ECO:0000256" key="3">
    <source>
        <dbReference type="ARBA" id="ARBA00022989"/>
    </source>
</evidence>
<keyword evidence="3 5" id="KW-1133">Transmembrane helix</keyword>
<feature type="transmembrane region" description="Helical" evidence="5">
    <location>
        <begin position="116"/>
        <end position="134"/>
    </location>
</feature>
<reference evidence="6 7" key="1">
    <citation type="journal article" date="2017" name="BMC Genomics">
        <title>Genomic analysis of methanogenic archaea reveals a shift towards energy conservation.</title>
        <authorList>
            <person name="Gilmore S.P."/>
            <person name="Henske J.K."/>
            <person name="Sexton J.A."/>
            <person name="Solomon K.V."/>
            <person name="Seppala S."/>
            <person name="Yoo J.I."/>
            <person name="Huyett L.M."/>
            <person name="Pressman A."/>
            <person name="Cogan J.Z."/>
            <person name="Kivenson V."/>
            <person name="Peng X."/>
            <person name="Tan Y."/>
            <person name="Valentine D.L."/>
            <person name="O'Malley M.A."/>
        </authorList>
    </citation>
    <scope>NUCLEOTIDE SEQUENCE [LARGE SCALE GENOMIC DNA]</scope>
    <source>
        <strain evidence="6 7">M.o.H.</strain>
    </source>
</reference>
<feature type="transmembrane region" description="Helical" evidence="5">
    <location>
        <begin position="215"/>
        <end position="233"/>
    </location>
</feature>
<dbReference type="EMBL" id="LMVM01000003">
    <property type="protein sequence ID" value="PAV05634.1"/>
    <property type="molecule type" value="Genomic_DNA"/>
</dbReference>
<gene>
    <name evidence="6" type="ORF">ASJ80_08690</name>
</gene>
<feature type="transmembrane region" description="Helical" evidence="5">
    <location>
        <begin position="50"/>
        <end position="69"/>
    </location>
</feature>
<evidence type="ECO:0000256" key="4">
    <source>
        <dbReference type="ARBA" id="ARBA00023136"/>
    </source>
</evidence>
<evidence type="ECO:0000256" key="1">
    <source>
        <dbReference type="ARBA" id="ARBA00004651"/>
    </source>
</evidence>
<feature type="transmembrane region" description="Helical" evidence="5">
    <location>
        <begin position="90"/>
        <end position="110"/>
    </location>
</feature>
<comment type="caution">
    <text evidence="6">The sequence shown here is derived from an EMBL/GenBank/DDBJ whole genome shotgun (WGS) entry which is preliminary data.</text>
</comment>
<dbReference type="Gene3D" id="1.20.120.1780">
    <property type="entry name" value="UbiA prenyltransferase"/>
    <property type="match status" value="1"/>
</dbReference>
<dbReference type="RefSeq" id="WP_069585732.1">
    <property type="nucleotide sequence ID" value="NZ_LMVM01000003.1"/>
</dbReference>
<dbReference type="GO" id="GO:0016765">
    <property type="term" value="F:transferase activity, transferring alkyl or aryl (other than methyl) groups"/>
    <property type="evidence" value="ECO:0007669"/>
    <property type="project" value="InterPro"/>
</dbReference>
<keyword evidence="4 5" id="KW-0472">Membrane</keyword>
<dbReference type="Proteomes" id="UP000217784">
    <property type="component" value="Unassembled WGS sequence"/>
</dbReference>
<protein>
    <submittedName>
        <fullName evidence="6">Prenyltransferase</fullName>
    </submittedName>
</protein>
<proteinExistence type="predicted"/>
<dbReference type="InterPro" id="IPR000537">
    <property type="entry name" value="UbiA_prenyltransferase"/>
</dbReference>
<dbReference type="AlphaFoldDB" id="A0A2A2H8M9"/>
<dbReference type="OrthoDB" id="293340at2157"/>
<dbReference type="Pfam" id="PF01040">
    <property type="entry name" value="UbiA"/>
    <property type="match status" value="1"/>
</dbReference>